<keyword evidence="8" id="KW-0961">Cell wall biogenesis/degradation</keyword>
<evidence type="ECO:0000313" key="10">
    <source>
        <dbReference type="EMBL" id="RKP26570.1"/>
    </source>
</evidence>
<accession>A0A4P9Z4R7</accession>
<evidence type="ECO:0000256" key="8">
    <source>
        <dbReference type="ARBA" id="ARBA00023316"/>
    </source>
</evidence>
<dbReference type="GO" id="GO:0030428">
    <property type="term" value="C:cell septum"/>
    <property type="evidence" value="ECO:0007669"/>
    <property type="project" value="TreeGrafter"/>
</dbReference>
<evidence type="ECO:0000256" key="5">
    <source>
        <dbReference type="ARBA" id="ARBA00022679"/>
    </source>
</evidence>
<evidence type="ECO:0000256" key="2">
    <source>
        <dbReference type="ARBA" id="ARBA00012543"/>
    </source>
</evidence>
<dbReference type="PANTHER" id="PTHR22914">
    <property type="entry name" value="CHITIN SYNTHASE"/>
    <property type="match status" value="1"/>
</dbReference>
<dbReference type="AlphaFoldDB" id="A0A4P9Z4R7"/>
<evidence type="ECO:0000256" key="4">
    <source>
        <dbReference type="ARBA" id="ARBA00022676"/>
    </source>
</evidence>
<dbReference type="Proteomes" id="UP000278143">
    <property type="component" value="Unassembled WGS sequence"/>
</dbReference>
<evidence type="ECO:0000313" key="11">
    <source>
        <dbReference type="Proteomes" id="UP000278143"/>
    </source>
</evidence>
<name>A0A4P9Z4R7_9FUNG</name>
<keyword evidence="9" id="KW-1133">Transmembrane helix</keyword>
<organism evidence="10 11">
    <name type="scientific">Syncephalis pseudoplumigaleata</name>
    <dbReference type="NCBI Taxonomy" id="1712513"/>
    <lineage>
        <taxon>Eukaryota</taxon>
        <taxon>Fungi</taxon>
        <taxon>Fungi incertae sedis</taxon>
        <taxon>Zoopagomycota</taxon>
        <taxon>Zoopagomycotina</taxon>
        <taxon>Zoopagomycetes</taxon>
        <taxon>Zoopagales</taxon>
        <taxon>Piptocephalidaceae</taxon>
        <taxon>Syncephalis</taxon>
    </lineage>
</organism>
<reference evidence="11" key="1">
    <citation type="journal article" date="2018" name="Nat. Microbiol.">
        <title>Leveraging single-cell genomics to expand the fungal tree of life.</title>
        <authorList>
            <person name="Ahrendt S.R."/>
            <person name="Quandt C.A."/>
            <person name="Ciobanu D."/>
            <person name="Clum A."/>
            <person name="Salamov A."/>
            <person name="Andreopoulos B."/>
            <person name="Cheng J.F."/>
            <person name="Woyke T."/>
            <person name="Pelin A."/>
            <person name="Henrissat B."/>
            <person name="Reynolds N.K."/>
            <person name="Benny G.L."/>
            <person name="Smith M.E."/>
            <person name="James T.Y."/>
            <person name="Grigoriev I.V."/>
        </authorList>
    </citation>
    <scope>NUCLEOTIDE SEQUENCE [LARGE SCALE GENOMIC DNA]</scope>
    <source>
        <strain evidence="11">Benny S71-1</strain>
    </source>
</reference>
<keyword evidence="6 9" id="KW-0812">Transmembrane</keyword>
<evidence type="ECO:0000256" key="9">
    <source>
        <dbReference type="SAM" id="Phobius"/>
    </source>
</evidence>
<comment type="subcellular location">
    <subcellularLocation>
        <location evidence="1">Cell membrane</location>
        <topology evidence="1">Multi-pass membrane protein</topology>
    </subcellularLocation>
</comment>
<dbReference type="EMBL" id="KZ989389">
    <property type="protein sequence ID" value="RKP26570.1"/>
    <property type="molecule type" value="Genomic_DNA"/>
</dbReference>
<feature type="transmembrane region" description="Helical" evidence="9">
    <location>
        <begin position="70"/>
        <end position="87"/>
    </location>
</feature>
<keyword evidence="7 9" id="KW-0472">Membrane</keyword>
<keyword evidence="11" id="KW-1185">Reference proteome</keyword>
<evidence type="ECO:0000256" key="3">
    <source>
        <dbReference type="ARBA" id="ARBA00022475"/>
    </source>
</evidence>
<protein>
    <recommendedName>
        <fullName evidence="2">chitin synthase</fullName>
        <ecNumber evidence="2">2.4.1.16</ecNumber>
    </recommendedName>
</protein>
<evidence type="ECO:0000256" key="7">
    <source>
        <dbReference type="ARBA" id="ARBA00023136"/>
    </source>
</evidence>
<dbReference type="PANTHER" id="PTHR22914:SF9">
    <property type="entry name" value="CHITIN SYNTHASE 1"/>
    <property type="match status" value="1"/>
</dbReference>
<keyword evidence="3" id="KW-1003">Cell membrane</keyword>
<feature type="transmembrane region" description="Helical" evidence="9">
    <location>
        <begin position="39"/>
        <end position="58"/>
    </location>
</feature>
<dbReference type="GO" id="GO:0006031">
    <property type="term" value="P:chitin biosynthetic process"/>
    <property type="evidence" value="ECO:0007669"/>
    <property type="project" value="TreeGrafter"/>
</dbReference>
<keyword evidence="4" id="KW-0328">Glycosyltransferase</keyword>
<evidence type="ECO:0000256" key="6">
    <source>
        <dbReference type="ARBA" id="ARBA00022692"/>
    </source>
</evidence>
<evidence type="ECO:0000256" key="1">
    <source>
        <dbReference type="ARBA" id="ARBA00004651"/>
    </source>
</evidence>
<gene>
    <name evidence="10" type="ORF">SYNPS1DRAFT_32698</name>
</gene>
<dbReference type="GO" id="GO:0005886">
    <property type="term" value="C:plasma membrane"/>
    <property type="evidence" value="ECO:0007669"/>
    <property type="project" value="UniProtKB-SubCell"/>
</dbReference>
<dbReference type="GO" id="GO:0004100">
    <property type="term" value="F:chitin synthase activity"/>
    <property type="evidence" value="ECO:0007669"/>
    <property type="project" value="UniProtKB-EC"/>
</dbReference>
<keyword evidence="5" id="KW-0808">Transferase</keyword>
<feature type="transmembrane region" description="Helical" evidence="9">
    <location>
        <begin position="168"/>
        <end position="191"/>
    </location>
</feature>
<dbReference type="EC" id="2.4.1.16" evidence="2"/>
<dbReference type="InterPro" id="IPR004835">
    <property type="entry name" value="Chitin_synth"/>
</dbReference>
<feature type="transmembrane region" description="Helical" evidence="9">
    <location>
        <begin position="211"/>
        <end position="232"/>
    </location>
</feature>
<dbReference type="OrthoDB" id="26569at2759"/>
<proteinExistence type="predicted"/>
<dbReference type="GO" id="GO:0071555">
    <property type="term" value="P:cell wall organization"/>
    <property type="evidence" value="ECO:0007669"/>
    <property type="project" value="UniProtKB-KW"/>
</dbReference>
<sequence>MILMLYVAGFSVYLQAPRNTHDWKTIGHKITTSSTFRNLVISLAATYGLYLVSSLLHFEPWHMITSFVQYLLLLPAFVNILMVYAFCNTHDVSWGTKGDNAASNDLGHAKASKEGGKEVAEVALPTEKADINAAYDKLLQELSVRPKEVKEKRDASTKREDYYKLFRTNLVLAWMFSNALLVVIFTSNFIIPWINRQTGQDRTFNPYLTFIFWSVAGLSAFRFVGSVAYLILRLIFG</sequence>